<proteinExistence type="predicted"/>
<dbReference type="Proteomes" id="UP000009012">
    <property type="component" value="Segment"/>
</dbReference>
<dbReference type="EMBL" id="JN564907">
    <property type="protein sequence ID" value="AEY69546.1"/>
    <property type="molecule type" value="Genomic_DNA"/>
</dbReference>
<dbReference type="RefSeq" id="YP_006561120.1">
    <property type="nucleotide sequence ID" value="NC_018283.1"/>
</dbReference>
<organism evidence="1 2">
    <name type="scientific">Burkholderia phage vB_BceS_AH2</name>
    <dbReference type="NCBI Taxonomy" id="1133022"/>
    <lineage>
        <taxon>Viruses</taxon>
        <taxon>Duplodnaviria</taxon>
        <taxon>Heunggongvirae</taxon>
        <taxon>Uroviricota</taxon>
        <taxon>Caudoviricetes</taxon>
        <taxon>Casjensviridae</taxon>
        <taxon>Ahduovirus</taxon>
        <taxon>Ahduovirus AH2</taxon>
        <taxon>Burkholderia virus AH2</taxon>
    </lineage>
</organism>
<gene>
    <name evidence="1" type="ORF">AH2_00036</name>
</gene>
<dbReference type="GeneID" id="13405216"/>
<dbReference type="KEGG" id="vg:13405216"/>
<keyword evidence="2" id="KW-1185">Reference proteome</keyword>
<evidence type="ECO:0000313" key="2">
    <source>
        <dbReference type="Proteomes" id="UP000009012"/>
    </source>
</evidence>
<name>I6NSR9_9CAUD</name>
<protein>
    <submittedName>
        <fullName evidence="1">Uncharacterized protein</fullName>
    </submittedName>
</protein>
<sequence length="30" mass="3257">MASPRFSTVDGSQFEVALLFGLVLLLTTSR</sequence>
<reference evidence="1 2" key="1">
    <citation type="journal article" date="2012" name="BMC Genomics">
        <title>Comparative analysis of two phenotypically-similar but genomically-distinct Burkholderia cenocepacia-specific bacteriophages.</title>
        <authorList>
            <person name="Lynch K.H."/>
            <person name="Stothard P."/>
            <person name="Dennis J.J."/>
        </authorList>
    </citation>
    <scope>NUCLEOTIDE SEQUENCE [LARGE SCALE GENOMIC DNA]</scope>
</reference>
<evidence type="ECO:0000313" key="1">
    <source>
        <dbReference type="EMBL" id="AEY69546.1"/>
    </source>
</evidence>
<accession>I6NSR9</accession>